<organism evidence="3 4">
    <name type="scientific">Nocardia vermiculata</name>
    <dbReference type="NCBI Taxonomy" id="257274"/>
    <lineage>
        <taxon>Bacteria</taxon>
        <taxon>Bacillati</taxon>
        <taxon>Actinomycetota</taxon>
        <taxon>Actinomycetes</taxon>
        <taxon>Mycobacteriales</taxon>
        <taxon>Nocardiaceae</taxon>
        <taxon>Nocardia</taxon>
    </lineage>
</organism>
<gene>
    <name evidence="3" type="ORF">HGA08_15315</name>
</gene>
<accession>A0A846Y0H9</accession>
<dbReference type="Proteomes" id="UP000565711">
    <property type="component" value="Unassembled WGS sequence"/>
</dbReference>
<dbReference type="RefSeq" id="WP_067874892.1">
    <property type="nucleotide sequence ID" value="NZ_JAAXOP010000007.1"/>
</dbReference>
<keyword evidence="1" id="KW-0175">Coiled coil</keyword>
<reference evidence="3 4" key="1">
    <citation type="submission" date="2020-04" db="EMBL/GenBank/DDBJ databases">
        <title>MicrobeNet Type strains.</title>
        <authorList>
            <person name="Nicholson A.C."/>
        </authorList>
    </citation>
    <scope>NUCLEOTIDE SEQUENCE [LARGE SCALE GENOMIC DNA]</scope>
    <source>
        <strain evidence="3 4">JCM 12354</strain>
    </source>
</reference>
<sequence length="484" mass="55101">MTRRSDQLNDRQGDLLERIADGEDLNSPESAPLRVSAHALQSRGLVTISKRKGFFAAGITDVGRYYLRHGYHPENDRPSGWYSHGDSENAEELISRLGKTPNGTVRVVEPDEKTRAAYRGAVDAARRRGLVPEGQVIRYTGRAEGDIVVRLLDTDEDTDTDWYRIRQQARKSKAENKKIPPQDLRKLLIDNPAALQVSNGQRERAMQFLIDLNIAAAKHDQEVRLTRRGEHAKLGYRIGTERWELTLAEEHLNSYGRPADYWEITSTYTKTTPTGRLRLKIAAHQGSTNTHTWQDQKRSPLERRIRSIITEIKASHEEAARTAEDNYRKHQAHMAEANRRRMEERRQWEQITAAARPQAQAMLQRRTMVAALDAWRNAQDLREICTILDDSAAAAEHANDPQAATNLRNWCTVGRELANRLDPTTGPASLANIAFDIEPSVDDLRPFLEGWSPDGPHQDYQRKPVEQLTLSKPWPPDWEFGTLP</sequence>
<feature type="compositionally biased region" description="Basic and acidic residues" evidence="2">
    <location>
        <begin position="456"/>
        <end position="465"/>
    </location>
</feature>
<feature type="coiled-coil region" evidence="1">
    <location>
        <begin position="320"/>
        <end position="347"/>
    </location>
</feature>
<evidence type="ECO:0000313" key="4">
    <source>
        <dbReference type="Proteomes" id="UP000565711"/>
    </source>
</evidence>
<evidence type="ECO:0000256" key="1">
    <source>
        <dbReference type="SAM" id="Coils"/>
    </source>
</evidence>
<keyword evidence="4" id="KW-1185">Reference proteome</keyword>
<protein>
    <submittedName>
        <fullName evidence="3">Uncharacterized protein</fullName>
    </submittedName>
</protein>
<dbReference type="AlphaFoldDB" id="A0A846Y0H9"/>
<name>A0A846Y0H9_9NOCA</name>
<feature type="region of interest" description="Disordered" evidence="2">
    <location>
        <begin position="446"/>
        <end position="484"/>
    </location>
</feature>
<dbReference type="EMBL" id="JAAXOP010000007">
    <property type="protein sequence ID" value="NKY51592.1"/>
    <property type="molecule type" value="Genomic_DNA"/>
</dbReference>
<proteinExistence type="predicted"/>
<comment type="caution">
    <text evidence="3">The sequence shown here is derived from an EMBL/GenBank/DDBJ whole genome shotgun (WGS) entry which is preliminary data.</text>
</comment>
<evidence type="ECO:0000313" key="3">
    <source>
        <dbReference type="EMBL" id="NKY51592.1"/>
    </source>
</evidence>
<evidence type="ECO:0000256" key="2">
    <source>
        <dbReference type="SAM" id="MobiDB-lite"/>
    </source>
</evidence>